<evidence type="ECO:0000313" key="9">
    <source>
        <dbReference type="Proteomes" id="UP000001096"/>
    </source>
</evidence>
<feature type="domain" description="Core-binding (CB)" evidence="7">
    <location>
        <begin position="111"/>
        <end position="189"/>
    </location>
</feature>
<dbReference type="Pfam" id="PF22022">
    <property type="entry name" value="Phage_int_M"/>
    <property type="match status" value="1"/>
</dbReference>
<dbReference type="GO" id="GO:0015074">
    <property type="term" value="P:DNA integration"/>
    <property type="evidence" value="ECO:0007669"/>
    <property type="project" value="UniProtKB-KW"/>
</dbReference>
<dbReference type="Gene3D" id="3.30.160.390">
    <property type="entry name" value="Integrase, DNA-binding domain"/>
    <property type="match status" value="1"/>
</dbReference>
<dbReference type="CDD" id="cd00801">
    <property type="entry name" value="INT_P4_C"/>
    <property type="match status" value="1"/>
</dbReference>
<dbReference type="Gene3D" id="1.10.150.130">
    <property type="match status" value="1"/>
</dbReference>
<dbReference type="Proteomes" id="UP000001096">
    <property type="component" value="Unassembled WGS sequence"/>
</dbReference>
<dbReference type="InterPro" id="IPR038488">
    <property type="entry name" value="Integrase_DNA-bd_sf"/>
</dbReference>
<dbReference type="InterPro" id="IPR050808">
    <property type="entry name" value="Phage_Integrase"/>
</dbReference>
<dbReference type="RefSeq" id="WP_006022959.1">
    <property type="nucleotide sequence ID" value="NZ_KB375284.1"/>
</dbReference>
<dbReference type="AlphaFoldDB" id="K8P0U2"/>
<dbReference type="InterPro" id="IPR013762">
    <property type="entry name" value="Integrase-like_cat_sf"/>
</dbReference>
<dbReference type="EMBL" id="AGWX01000005">
    <property type="protein sequence ID" value="EKS34349.1"/>
    <property type="molecule type" value="Genomic_DNA"/>
</dbReference>
<proteinExistence type="inferred from homology"/>
<dbReference type="InterPro" id="IPR025166">
    <property type="entry name" value="Integrase_DNA_bind_dom"/>
</dbReference>
<evidence type="ECO:0000256" key="5">
    <source>
        <dbReference type="PROSITE-ProRule" id="PRU01248"/>
    </source>
</evidence>
<dbReference type="InterPro" id="IPR053876">
    <property type="entry name" value="Phage_int_M"/>
</dbReference>
<evidence type="ECO:0000256" key="1">
    <source>
        <dbReference type="ARBA" id="ARBA00008857"/>
    </source>
</evidence>
<dbReference type="PROSITE" id="PS51898">
    <property type="entry name" value="TYR_RECOMBINASE"/>
    <property type="match status" value="1"/>
</dbReference>
<gene>
    <name evidence="8" type="ORF">HMPREF9695_04259</name>
</gene>
<evidence type="ECO:0000256" key="3">
    <source>
        <dbReference type="ARBA" id="ARBA00023125"/>
    </source>
</evidence>
<protein>
    <recommendedName>
        <fullName evidence="10">Tyr recombinase domain-containing protein</fullName>
    </recommendedName>
</protein>
<comment type="caution">
    <text evidence="8">The sequence shown here is derived from an EMBL/GenBank/DDBJ whole genome shotgun (WGS) entry which is preliminary data.</text>
</comment>
<organism evidence="8 9">
    <name type="scientific">Afipia broomeae ATCC 49717</name>
    <dbReference type="NCBI Taxonomy" id="883078"/>
    <lineage>
        <taxon>Bacteria</taxon>
        <taxon>Pseudomonadati</taxon>
        <taxon>Pseudomonadota</taxon>
        <taxon>Alphaproteobacteria</taxon>
        <taxon>Hyphomicrobiales</taxon>
        <taxon>Nitrobacteraceae</taxon>
        <taxon>Afipia</taxon>
    </lineage>
</organism>
<dbReference type="PANTHER" id="PTHR30629:SF2">
    <property type="entry name" value="PROPHAGE INTEGRASE INTS-RELATED"/>
    <property type="match status" value="1"/>
</dbReference>
<feature type="domain" description="Tyr recombinase" evidence="6">
    <location>
        <begin position="210"/>
        <end position="391"/>
    </location>
</feature>
<dbReference type="HOGENOM" id="CLU_027562_0_4_5"/>
<evidence type="ECO:0000259" key="7">
    <source>
        <dbReference type="PROSITE" id="PS51900"/>
    </source>
</evidence>
<dbReference type="Pfam" id="PF13356">
    <property type="entry name" value="Arm-DNA-bind_3"/>
    <property type="match status" value="1"/>
</dbReference>
<accession>K8P0U2</accession>
<evidence type="ECO:0008006" key="10">
    <source>
        <dbReference type="Google" id="ProtNLM"/>
    </source>
</evidence>
<dbReference type="InterPro" id="IPR010998">
    <property type="entry name" value="Integrase_recombinase_N"/>
</dbReference>
<keyword evidence="9" id="KW-1185">Reference proteome</keyword>
<dbReference type="Pfam" id="PF00589">
    <property type="entry name" value="Phage_integrase"/>
    <property type="match status" value="1"/>
</dbReference>
<dbReference type="GO" id="GO:0006310">
    <property type="term" value="P:DNA recombination"/>
    <property type="evidence" value="ECO:0007669"/>
    <property type="project" value="UniProtKB-KW"/>
</dbReference>
<keyword evidence="2" id="KW-0229">DNA integration</keyword>
<dbReference type="PANTHER" id="PTHR30629">
    <property type="entry name" value="PROPHAGE INTEGRASE"/>
    <property type="match status" value="1"/>
</dbReference>
<keyword evidence="3 5" id="KW-0238">DNA-binding</keyword>
<dbReference type="InterPro" id="IPR002104">
    <property type="entry name" value="Integrase_catalytic"/>
</dbReference>
<dbReference type="GO" id="GO:0003677">
    <property type="term" value="F:DNA binding"/>
    <property type="evidence" value="ECO:0007669"/>
    <property type="project" value="UniProtKB-UniRule"/>
</dbReference>
<dbReference type="Gene3D" id="1.10.443.10">
    <property type="entry name" value="Intergrase catalytic core"/>
    <property type="match status" value="1"/>
</dbReference>
<dbReference type="PROSITE" id="PS51900">
    <property type="entry name" value="CB"/>
    <property type="match status" value="1"/>
</dbReference>
<evidence type="ECO:0000256" key="4">
    <source>
        <dbReference type="ARBA" id="ARBA00023172"/>
    </source>
</evidence>
<dbReference type="eggNOG" id="COG0582">
    <property type="taxonomic scope" value="Bacteria"/>
</dbReference>
<dbReference type="PATRIC" id="fig|883078.3.peg.4396"/>
<sequence length="419" mass="46857">MASGSGKSLGKIVLTHRSVDALKPATDAYRVPDLRCPGLAIRVAPSGLKTWDFVCRVRGTSTVKRKALGAFPAVSLDEARRRGGAIGDAAQRGKDLIGEEAKAKEEAAARMTVSELIDEYLKRRAKGLRTKREIETRLKRALAPISNRPIDELRRRDIGRLLNATSDRGVEREAEKQRQSVGAMFRWAVGQDLLNDDPTRGLKPFSAGKPRERVLSPDEIRILWDWIASSDLTLDMQDSLRLQFCWGSRIGEASGLCVEEIDVKEWIWTLPASRSKNKKARRTPIVGIAREIIEDRLDRTRRGPLFINETGAALRSNDIGSAIVTRRRRIPLPHFVSHDIRRTVATGLVDLGISYDLVAAILGHEVGDKNVRILTRHYVRTDFAERKRLALEAWDQRLRAIIEGSAASNVLQFSDIVRA</sequence>
<name>K8P0U2_9BRAD</name>
<dbReference type="SUPFAM" id="SSF56349">
    <property type="entry name" value="DNA breaking-rejoining enzymes"/>
    <property type="match status" value="1"/>
</dbReference>
<evidence type="ECO:0000259" key="6">
    <source>
        <dbReference type="PROSITE" id="PS51898"/>
    </source>
</evidence>
<reference evidence="8 9" key="1">
    <citation type="submission" date="2012-04" db="EMBL/GenBank/DDBJ databases">
        <title>The Genome Sequence of Afipia broomeae ATCC 49717.</title>
        <authorList>
            <consortium name="The Broad Institute Genome Sequencing Platform"/>
            <person name="Earl A."/>
            <person name="Ward D."/>
            <person name="Feldgarden M."/>
            <person name="Gevers D."/>
            <person name="Huys G."/>
            <person name="Walker B."/>
            <person name="Young S.K."/>
            <person name="Zeng Q."/>
            <person name="Gargeya S."/>
            <person name="Fitzgerald M."/>
            <person name="Haas B."/>
            <person name="Abouelleil A."/>
            <person name="Alvarado L."/>
            <person name="Arachchi H.M."/>
            <person name="Berlin A."/>
            <person name="Chapman S.B."/>
            <person name="Goldberg J."/>
            <person name="Griggs A."/>
            <person name="Gujja S."/>
            <person name="Hansen M."/>
            <person name="Howarth C."/>
            <person name="Imamovic A."/>
            <person name="Larimer J."/>
            <person name="McCowen C."/>
            <person name="Montmayeur A."/>
            <person name="Murphy C."/>
            <person name="Neiman D."/>
            <person name="Pearson M."/>
            <person name="Priest M."/>
            <person name="Roberts A."/>
            <person name="Saif S."/>
            <person name="Shea T."/>
            <person name="Sisk P."/>
            <person name="Sykes S."/>
            <person name="Wortman J."/>
            <person name="Nusbaum C."/>
            <person name="Birren B."/>
        </authorList>
    </citation>
    <scope>NUCLEOTIDE SEQUENCE [LARGE SCALE GENOMIC DNA]</scope>
    <source>
        <strain evidence="8 9">ATCC 49717</strain>
    </source>
</reference>
<evidence type="ECO:0000313" key="8">
    <source>
        <dbReference type="EMBL" id="EKS34349.1"/>
    </source>
</evidence>
<keyword evidence="4" id="KW-0233">DNA recombination</keyword>
<evidence type="ECO:0000256" key="2">
    <source>
        <dbReference type="ARBA" id="ARBA00022908"/>
    </source>
</evidence>
<comment type="similarity">
    <text evidence="1">Belongs to the 'phage' integrase family.</text>
</comment>
<dbReference type="InterPro" id="IPR044068">
    <property type="entry name" value="CB"/>
</dbReference>
<dbReference type="InterPro" id="IPR011010">
    <property type="entry name" value="DNA_brk_join_enz"/>
</dbReference>